<evidence type="ECO:0000259" key="2">
    <source>
        <dbReference type="PROSITE" id="PS51819"/>
    </source>
</evidence>
<dbReference type="GO" id="GO:0046872">
    <property type="term" value="F:metal ion binding"/>
    <property type="evidence" value="ECO:0007669"/>
    <property type="project" value="UniProtKB-KW"/>
</dbReference>
<dbReference type="Pfam" id="PF00903">
    <property type="entry name" value="Glyoxalase"/>
    <property type="match status" value="2"/>
</dbReference>
<evidence type="ECO:0000313" key="3">
    <source>
        <dbReference type="EMBL" id="SDR99138.1"/>
    </source>
</evidence>
<feature type="domain" description="VOC" evidence="2">
    <location>
        <begin position="146"/>
        <end position="259"/>
    </location>
</feature>
<dbReference type="GO" id="GO:0051213">
    <property type="term" value="F:dioxygenase activity"/>
    <property type="evidence" value="ECO:0007669"/>
    <property type="project" value="UniProtKB-KW"/>
</dbReference>
<keyword evidence="3" id="KW-0223">Dioxygenase</keyword>
<dbReference type="InterPro" id="IPR051785">
    <property type="entry name" value="MMCE/EMCE_epimerase"/>
</dbReference>
<dbReference type="GO" id="GO:0004493">
    <property type="term" value="F:methylmalonyl-CoA epimerase activity"/>
    <property type="evidence" value="ECO:0007669"/>
    <property type="project" value="TreeGrafter"/>
</dbReference>
<dbReference type="RefSeq" id="WP_091519463.1">
    <property type="nucleotide sequence ID" value="NZ_LT629772.1"/>
</dbReference>
<dbReference type="EMBL" id="LT629772">
    <property type="protein sequence ID" value="SDR99138.1"/>
    <property type="molecule type" value="Genomic_DNA"/>
</dbReference>
<dbReference type="InterPro" id="IPR029068">
    <property type="entry name" value="Glyas_Bleomycin-R_OHBP_Dase"/>
</dbReference>
<dbReference type="SUPFAM" id="SSF54593">
    <property type="entry name" value="Glyoxalase/Bleomycin resistance protein/Dihydroxybiphenyl dioxygenase"/>
    <property type="match status" value="2"/>
</dbReference>
<dbReference type="InterPro" id="IPR018146">
    <property type="entry name" value="Glyoxalase_1_CS"/>
</dbReference>
<gene>
    <name evidence="3" type="ORF">SAMN04489812_0539</name>
</gene>
<reference evidence="3 4" key="1">
    <citation type="submission" date="2016-10" db="EMBL/GenBank/DDBJ databases">
        <authorList>
            <person name="de Groot N.N."/>
        </authorList>
    </citation>
    <scope>NUCLEOTIDE SEQUENCE [LARGE SCALE GENOMIC DNA]</scope>
    <source>
        <strain evidence="3 4">DSM 21800</strain>
    </source>
</reference>
<evidence type="ECO:0000313" key="4">
    <source>
        <dbReference type="Proteomes" id="UP000199103"/>
    </source>
</evidence>
<proteinExistence type="predicted"/>
<dbReference type="Proteomes" id="UP000199103">
    <property type="component" value="Chromosome I"/>
</dbReference>
<dbReference type="GO" id="GO:0004462">
    <property type="term" value="F:lactoylglutathione lyase activity"/>
    <property type="evidence" value="ECO:0007669"/>
    <property type="project" value="InterPro"/>
</dbReference>
<evidence type="ECO:0000256" key="1">
    <source>
        <dbReference type="ARBA" id="ARBA00022723"/>
    </source>
</evidence>
<dbReference type="Gene3D" id="3.10.180.10">
    <property type="entry name" value="2,3-Dihydroxybiphenyl 1,2-Dioxygenase, domain 1"/>
    <property type="match status" value="2"/>
</dbReference>
<dbReference type="InterPro" id="IPR037523">
    <property type="entry name" value="VOC_core"/>
</dbReference>
<keyword evidence="3" id="KW-0560">Oxidoreductase</keyword>
<keyword evidence="1" id="KW-0479">Metal-binding</keyword>
<dbReference type="PROSITE" id="PS51819">
    <property type="entry name" value="VOC"/>
    <property type="match status" value="2"/>
</dbReference>
<dbReference type="PANTHER" id="PTHR43048">
    <property type="entry name" value="METHYLMALONYL-COA EPIMERASE"/>
    <property type="match status" value="1"/>
</dbReference>
<dbReference type="GO" id="GO:0046491">
    <property type="term" value="P:L-methylmalonyl-CoA metabolic process"/>
    <property type="evidence" value="ECO:0007669"/>
    <property type="project" value="TreeGrafter"/>
</dbReference>
<dbReference type="PANTHER" id="PTHR43048:SF3">
    <property type="entry name" value="METHYLMALONYL-COA EPIMERASE, MITOCHONDRIAL"/>
    <property type="match status" value="1"/>
</dbReference>
<dbReference type="InterPro" id="IPR004360">
    <property type="entry name" value="Glyas_Fos-R_dOase_dom"/>
</dbReference>
<dbReference type="OrthoDB" id="4548523at2"/>
<sequence>MSITSVIINVTDLDRSIDFYTRFLAAEPISRDDDHAVLDLISGTLRLQRIDNPADHAWVADDLHRGFRHIGFKVDDVDRWVAPLKEAGVRFHLDPLEATGDVRIAFFYDPDGTLCEFVARDLQYSTMIDEDGVAAERALGVPDRPRLDHVALTVDDRQRTADFYHDHFGFDLIGIIDQPQDPRGFSIGYLKAGPTVLEIFTYRADKQPATPQLDAPGFVAAEIGGSSGSPAGMTELGKTGYGAVITLDADGFPITLGAER</sequence>
<dbReference type="PROSITE" id="PS00934">
    <property type="entry name" value="GLYOXALASE_I_1"/>
    <property type="match status" value="1"/>
</dbReference>
<organism evidence="3 4">
    <name type="scientific">Microlunatus soli</name>
    <dbReference type="NCBI Taxonomy" id="630515"/>
    <lineage>
        <taxon>Bacteria</taxon>
        <taxon>Bacillati</taxon>
        <taxon>Actinomycetota</taxon>
        <taxon>Actinomycetes</taxon>
        <taxon>Propionibacteriales</taxon>
        <taxon>Propionibacteriaceae</taxon>
        <taxon>Microlunatus</taxon>
    </lineage>
</organism>
<name>A0A1H1NJK3_9ACTN</name>
<accession>A0A1H1NJK3</accession>
<dbReference type="STRING" id="630515.SAMN04489812_0539"/>
<keyword evidence="4" id="KW-1185">Reference proteome</keyword>
<protein>
    <submittedName>
        <fullName evidence="3">Catechol-2,3-dioxygenase</fullName>
    </submittedName>
</protein>
<dbReference type="AlphaFoldDB" id="A0A1H1NJK3"/>
<feature type="domain" description="VOC" evidence="2">
    <location>
        <begin position="2"/>
        <end position="120"/>
    </location>
</feature>